<evidence type="ECO:0000256" key="3">
    <source>
        <dbReference type="ARBA" id="ARBA00022801"/>
    </source>
</evidence>
<sequence length="396" mass="44908">MAQPFSIHIDKAVLADLRQRIAATRWPDQIEGANWDYGTNEPYLKELCTYWASAFDWTKQETYLNSFQHFKTTIDESGLHFIHHQGQGKTSIPILLIHGYPDSFVRFLTIIPLLTQADEQGFSFDVVVPSIPGYGFSDRPTEPGMNPKKIASLFADLMDELGYPKFVAHGGDWGSSITENLGLYHADSLLGIHLTDVPSQHALMPVDDPTAAEKKYLQQRQEWMQTEGGYFQIQSTKPQTLAYGLMDSPVGLAGWIVEKFKSWSDNDGEVEDAFTKDELLTNITLYWVTQTIHSAIRIYYEARQDLQQSQHNPLMKLNPFDKTGDKSTVPAAFALFPKDISSPPSEFAERFFTISRWTKLARGGHFTAMEEPELLANDIREFVRSLRQSGRTTITL</sequence>
<evidence type="ECO:0000256" key="1">
    <source>
        <dbReference type="ARBA" id="ARBA00010088"/>
    </source>
</evidence>
<organism evidence="6 7">
    <name type="scientific">Spirosoma pollinicola</name>
    <dbReference type="NCBI Taxonomy" id="2057025"/>
    <lineage>
        <taxon>Bacteria</taxon>
        <taxon>Pseudomonadati</taxon>
        <taxon>Bacteroidota</taxon>
        <taxon>Cytophagia</taxon>
        <taxon>Cytophagales</taxon>
        <taxon>Cytophagaceae</taxon>
        <taxon>Spirosoma</taxon>
    </lineage>
</organism>
<dbReference type="InterPro" id="IPR016292">
    <property type="entry name" value="Epoxide_hydrolase"/>
</dbReference>
<dbReference type="PANTHER" id="PTHR21661">
    <property type="entry name" value="EPOXIDE HYDROLASE 1-RELATED"/>
    <property type="match status" value="1"/>
</dbReference>
<feature type="domain" description="Epoxide hydrolase N-terminal" evidence="5">
    <location>
        <begin position="3"/>
        <end position="107"/>
    </location>
</feature>
<keyword evidence="7" id="KW-1185">Reference proteome</keyword>
<dbReference type="PRINTS" id="PR00412">
    <property type="entry name" value="EPOXHYDRLASE"/>
</dbReference>
<dbReference type="OrthoDB" id="9780765at2"/>
<comment type="similarity">
    <text evidence="1">Belongs to the peptidase S33 family.</text>
</comment>
<evidence type="ECO:0000313" key="6">
    <source>
        <dbReference type="EMBL" id="AUD01808.1"/>
    </source>
</evidence>
<proteinExistence type="inferred from homology"/>
<dbReference type="PANTHER" id="PTHR21661:SF35">
    <property type="entry name" value="EPOXIDE HYDROLASE"/>
    <property type="match status" value="1"/>
</dbReference>
<dbReference type="PIRSF" id="PIRSF001112">
    <property type="entry name" value="Epoxide_hydrolase"/>
    <property type="match status" value="1"/>
</dbReference>
<evidence type="ECO:0000256" key="2">
    <source>
        <dbReference type="ARBA" id="ARBA00022797"/>
    </source>
</evidence>
<evidence type="ECO:0000313" key="7">
    <source>
        <dbReference type="Proteomes" id="UP000232883"/>
    </source>
</evidence>
<feature type="active site" description="Proton acceptor" evidence="4">
    <location>
        <position position="365"/>
    </location>
</feature>
<dbReference type="AlphaFoldDB" id="A0A2K8YW80"/>
<dbReference type="Proteomes" id="UP000232883">
    <property type="component" value="Chromosome"/>
</dbReference>
<dbReference type="KEGG" id="spir:CWM47_08230"/>
<reference evidence="6 7" key="1">
    <citation type="submission" date="2017-11" db="EMBL/GenBank/DDBJ databases">
        <title>Taxonomic description and genome sequences of Spirosoma HA7 sp. nov., isolated from pollen microhabitat of Corylus avellana.</title>
        <authorList>
            <person name="Ambika Manirajan B."/>
            <person name="Suarez C."/>
            <person name="Ratering S."/>
            <person name="Geissler-Plaum R."/>
            <person name="Cardinale M."/>
            <person name="Sylvia S."/>
        </authorList>
    </citation>
    <scope>NUCLEOTIDE SEQUENCE [LARGE SCALE GENOMIC DNA]</scope>
    <source>
        <strain evidence="6 7">HA7</strain>
    </source>
</reference>
<keyword evidence="2" id="KW-0058">Aromatic hydrocarbons catabolism</keyword>
<dbReference type="RefSeq" id="WP_100987529.1">
    <property type="nucleotide sequence ID" value="NZ_CP025096.1"/>
</dbReference>
<evidence type="ECO:0000259" key="5">
    <source>
        <dbReference type="Pfam" id="PF06441"/>
    </source>
</evidence>
<feature type="active site" description="Nucleophile" evidence="4">
    <location>
        <position position="172"/>
    </location>
</feature>
<dbReference type="InterPro" id="IPR029058">
    <property type="entry name" value="AB_hydrolase_fold"/>
</dbReference>
<dbReference type="SUPFAM" id="SSF53474">
    <property type="entry name" value="alpha/beta-Hydrolases"/>
    <property type="match status" value="1"/>
</dbReference>
<dbReference type="Pfam" id="PF06441">
    <property type="entry name" value="EHN"/>
    <property type="match status" value="1"/>
</dbReference>
<feature type="active site" description="Proton donor" evidence="4">
    <location>
        <position position="299"/>
    </location>
</feature>
<dbReference type="InterPro" id="IPR000639">
    <property type="entry name" value="Epox_hydrolase-like"/>
</dbReference>
<accession>A0A2K8YW80</accession>
<dbReference type="Gene3D" id="3.40.50.1820">
    <property type="entry name" value="alpha/beta hydrolase"/>
    <property type="match status" value="1"/>
</dbReference>
<dbReference type="EMBL" id="CP025096">
    <property type="protein sequence ID" value="AUD01808.1"/>
    <property type="molecule type" value="Genomic_DNA"/>
</dbReference>
<dbReference type="InterPro" id="IPR010497">
    <property type="entry name" value="Epoxide_hydro_N"/>
</dbReference>
<dbReference type="GO" id="GO:0004301">
    <property type="term" value="F:epoxide hydrolase activity"/>
    <property type="evidence" value="ECO:0007669"/>
    <property type="project" value="TreeGrafter"/>
</dbReference>
<name>A0A2K8YW80_9BACT</name>
<gene>
    <name evidence="6" type="ORF">CWM47_08230</name>
</gene>
<protein>
    <recommendedName>
        <fullName evidence="5">Epoxide hydrolase N-terminal domain-containing protein</fullName>
    </recommendedName>
</protein>
<keyword evidence="3" id="KW-0378">Hydrolase</keyword>
<evidence type="ECO:0000256" key="4">
    <source>
        <dbReference type="PIRSR" id="PIRSR001112-1"/>
    </source>
</evidence>
<dbReference type="GO" id="GO:0097176">
    <property type="term" value="P:epoxide metabolic process"/>
    <property type="evidence" value="ECO:0007669"/>
    <property type="project" value="TreeGrafter"/>
</dbReference>